<dbReference type="Gene3D" id="3.40.109.10">
    <property type="entry name" value="NADH Oxidase"/>
    <property type="match status" value="1"/>
</dbReference>
<dbReference type="InterPro" id="IPR012825">
    <property type="entry name" value="BluB"/>
</dbReference>
<evidence type="ECO:0000256" key="4">
    <source>
        <dbReference type="SAM" id="MobiDB-lite"/>
    </source>
</evidence>
<reference evidence="6 7" key="1">
    <citation type="journal article" date="2014" name="Int. J. Syst. Evol. Microbiol.">
        <title>Complete genome sequence of Corynebacterium casei LMG S-19264T (=DSM 44701T), isolated from a smear-ripened cheese.</title>
        <authorList>
            <consortium name="US DOE Joint Genome Institute (JGI-PGF)"/>
            <person name="Walter F."/>
            <person name="Albersmeier A."/>
            <person name="Kalinowski J."/>
            <person name="Ruckert C."/>
        </authorList>
    </citation>
    <scope>NUCLEOTIDE SEQUENCE [LARGE SCALE GENOMIC DNA]</scope>
    <source>
        <strain evidence="6 7">IBRC-M 10912</strain>
    </source>
</reference>
<organism evidence="6 7">
    <name type="scientific">Natribaculum luteum</name>
    <dbReference type="NCBI Taxonomy" id="1586232"/>
    <lineage>
        <taxon>Archaea</taxon>
        <taxon>Methanobacteriati</taxon>
        <taxon>Methanobacteriota</taxon>
        <taxon>Stenosarchaea group</taxon>
        <taxon>Halobacteria</taxon>
        <taxon>Halobacteriales</taxon>
        <taxon>Natrialbaceae</taxon>
        <taxon>Natribaculum</taxon>
    </lineage>
</organism>
<evidence type="ECO:0000313" key="7">
    <source>
        <dbReference type="Proteomes" id="UP001595821"/>
    </source>
</evidence>
<gene>
    <name evidence="6" type="primary">bluB</name>
    <name evidence="6" type="ORF">ACFOZ7_22205</name>
</gene>
<dbReference type="Proteomes" id="UP001595821">
    <property type="component" value="Unassembled WGS sequence"/>
</dbReference>
<evidence type="ECO:0000259" key="5">
    <source>
        <dbReference type="Pfam" id="PF00881"/>
    </source>
</evidence>
<dbReference type="InterPro" id="IPR050627">
    <property type="entry name" value="Nitroreductase/BluB"/>
</dbReference>
<proteinExistence type="predicted"/>
<dbReference type="EC" id="1.13.11.79" evidence="6"/>
<dbReference type="GeneID" id="71853397"/>
<dbReference type="RefSeq" id="WP_246973250.1">
    <property type="nucleotide sequence ID" value="NZ_CP095397.1"/>
</dbReference>
<dbReference type="InterPro" id="IPR029479">
    <property type="entry name" value="Nitroreductase"/>
</dbReference>
<evidence type="ECO:0000256" key="1">
    <source>
        <dbReference type="ARBA" id="ARBA00022630"/>
    </source>
</evidence>
<evidence type="ECO:0000256" key="3">
    <source>
        <dbReference type="ARBA" id="ARBA00023002"/>
    </source>
</evidence>
<dbReference type="SUPFAM" id="SSF55469">
    <property type="entry name" value="FMN-dependent nitroreductase-like"/>
    <property type="match status" value="1"/>
</dbReference>
<dbReference type="GO" id="GO:0102919">
    <property type="term" value="F:5,6-dimethylbenzimidazole synthase activity"/>
    <property type="evidence" value="ECO:0007669"/>
    <property type="project" value="UniProtKB-EC"/>
</dbReference>
<dbReference type="InterPro" id="IPR000415">
    <property type="entry name" value="Nitroreductase-like"/>
</dbReference>
<dbReference type="Pfam" id="PF00881">
    <property type="entry name" value="Nitroreductase"/>
    <property type="match status" value="1"/>
</dbReference>
<dbReference type="PANTHER" id="PTHR23026">
    <property type="entry name" value="NADPH NITROREDUCTASE"/>
    <property type="match status" value="1"/>
</dbReference>
<keyword evidence="2" id="KW-0288">FMN</keyword>
<evidence type="ECO:0000313" key="6">
    <source>
        <dbReference type="EMBL" id="MFC4249610.1"/>
    </source>
</evidence>
<dbReference type="EMBL" id="JBHSDJ010000133">
    <property type="protein sequence ID" value="MFC4249610.1"/>
    <property type="molecule type" value="Genomic_DNA"/>
</dbReference>
<keyword evidence="3 6" id="KW-0560">Oxidoreductase</keyword>
<sequence>MFGFTDDEIRAVYRTIYARRDIRRFRDEPIPEETLERVIDAAHHAPSVGFSQPWDFVVVRDPETKAEIKAIASRAIDAAQAAYEQPRRSQFGRLKLEGIEDAPVNVCVTCDPTRGEPHVLGRNSMRRMDVYSTCLAVQNLWLAARAEGIGVGWVSFLYPSEVREVLDVPPHVKPVAYLCVGYPESFPEEPILQTEGWRDRLELDDLVHLEGWEDEGGRGAGDGDPARDRRA</sequence>
<keyword evidence="1" id="KW-0285">Flavoprotein</keyword>
<name>A0ABD5P5P1_9EURY</name>
<dbReference type="NCBIfam" id="TIGR02476">
    <property type="entry name" value="BluB"/>
    <property type="match status" value="1"/>
</dbReference>
<dbReference type="AlphaFoldDB" id="A0ABD5P5P1"/>
<dbReference type="CDD" id="cd02145">
    <property type="entry name" value="BluB"/>
    <property type="match status" value="1"/>
</dbReference>
<comment type="caution">
    <text evidence="6">The sequence shown here is derived from an EMBL/GenBank/DDBJ whole genome shotgun (WGS) entry which is preliminary data.</text>
</comment>
<dbReference type="PANTHER" id="PTHR23026:SF90">
    <property type="entry name" value="IODOTYROSINE DEIODINASE 1"/>
    <property type="match status" value="1"/>
</dbReference>
<accession>A0ABD5P5P1</accession>
<feature type="domain" description="Nitroreductase" evidence="5">
    <location>
        <begin position="16"/>
        <end position="182"/>
    </location>
</feature>
<feature type="region of interest" description="Disordered" evidence="4">
    <location>
        <begin position="212"/>
        <end position="231"/>
    </location>
</feature>
<protein>
    <submittedName>
        <fullName evidence="6">5,6-dimethylbenzimidazole synthase</fullName>
        <ecNumber evidence="6">1.13.11.79</ecNumber>
    </submittedName>
</protein>
<evidence type="ECO:0000256" key="2">
    <source>
        <dbReference type="ARBA" id="ARBA00022643"/>
    </source>
</evidence>